<dbReference type="Pfam" id="PF20243">
    <property type="entry name" value="MbnP"/>
    <property type="match status" value="1"/>
</dbReference>
<proteinExistence type="predicted"/>
<feature type="domain" description="Copper-binding protein MbnP-like" evidence="1">
    <location>
        <begin position="27"/>
        <end position="244"/>
    </location>
</feature>
<evidence type="ECO:0000259" key="1">
    <source>
        <dbReference type="Pfam" id="PF20243"/>
    </source>
</evidence>
<dbReference type="OrthoDB" id="64245at2"/>
<dbReference type="RefSeq" id="WP_094058861.1">
    <property type="nucleotide sequence ID" value="NZ_CP022530.1"/>
</dbReference>
<sequence length="285" mass="30247">MIKPGLTVMAAVCLAACGSDSDSDDNKSVVINFGAGLGTEVMACGPRTTPVGSQQTQPEVKDFRLYISDVQVAGSDGQFRSVELEQNDWQHKNVALLDFEDGSASCSGGNAAMNKQLTGNVKDFSGDVAQVRFTIGVPESLNHLDRTTAASPLNIDGMTWSWAGGYKHARLDVNGWNIHLGTTGCTLDDNNQNLDCSNDRPNRPTYTLSGIDLDDDKIYFDYAALVNSADISSNMADTPLGCMSFASDSDCAPVFTAMGLDLTSGECAAAGCDSQTWVSITPLDQ</sequence>
<accession>A0A222FFV5</accession>
<organism evidence="2 3">
    <name type="scientific">Bacterioplanes sanyensis</name>
    <dbReference type="NCBI Taxonomy" id="1249553"/>
    <lineage>
        <taxon>Bacteria</taxon>
        <taxon>Pseudomonadati</taxon>
        <taxon>Pseudomonadota</taxon>
        <taxon>Gammaproteobacteria</taxon>
        <taxon>Oceanospirillales</taxon>
        <taxon>Oceanospirillaceae</taxon>
        <taxon>Bacterioplanes</taxon>
    </lineage>
</organism>
<evidence type="ECO:0000313" key="2">
    <source>
        <dbReference type="EMBL" id="ASP37650.1"/>
    </source>
</evidence>
<dbReference type="NCBIfam" id="TIGR04052">
    <property type="entry name" value="MbnP_like_WxW"/>
    <property type="match status" value="1"/>
</dbReference>
<dbReference type="EMBL" id="CP022530">
    <property type="protein sequence ID" value="ASP37650.1"/>
    <property type="molecule type" value="Genomic_DNA"/>
</dbReference>
<evidence type="ECO:0000313" key="3">
    <source>
        <dbReference type="Proteomes" id="UP000202440"/>
    </source>
</evidence>
<dbReference type="InterPro" id="IPR023977">
    <property type="entry name" value="MbnP-like"/>
</dbReference>
<name>A0A222FFV5_9GAMM</name>
<reference evidence="2 3" key="1">
    <citation type="submission" date="2017-07" db="EMBL/GenBank/DDBJ databases">
        <title>Annotated genome sequence of Bacterioplanes sanyensis isolated from Red Sea.</title>
        <authorList>
            <person name="Rehman Z.U."/>
        </authorList>
    </citation>
    <scope>NUCLEOTIDE SEQUENCE [LARGE SCALE GENOMIC DNA]</scope>
    <source>
        <strain evidence="2 3">NV9</strain>
    </source>
</reference>
<dbReference type="AlphaFoldDB" id="A0A222FFV5"/>
<dbReference type="KEGG" id="bsan:CHH28_02725"/>
<dbReference type="InterPro" id="IPR046863">
    <property type="entry name" value="MbnP-like_dom"/>
</dbReference>
<gene>
    <name evidence="2" type="ORF">CHH28_02725</name>
</gene>
<protein>
    <submittedName>
        <fullName evidence="2">Metallo-mystery pair system four-Cys motif protein</fullName>
    </submittedName>
</protein>
<keyword evidence="3" id="KW-1185">Reference proteome</keyword>
<dbReference type="Proteomes" id="UP000202440">
    <property type="component" value="Chromosome"/>
</dbReference>